<dbReference type="GO" id="GO:0045493">
    <property type="term" value="P:xylan catabolic process"/>
    <property type="evidence" value="ECO:0007669"/>
    <property type="project" value="UniProtKB-KW"/>
</dbReference>
<feature type="active site" description="Proton donor" evidence="6">
    <location>
        <position position="579"/>
    </location>
</feature>
<dbReference type="EMBL" id="JMIH01000016">
    <property type="protein sequence ID" value="KEO74121.1"/>
    <property type="molecule type" value="Genomic_DNA"/>
</dbReference>
<dbReference type="InterPro" id="IPR006710">
    <property type="entry name" value="Glyco_hydro_43"/>
</dbReference>
<dbReference type="InterPro" id="IPR023296">
    <property type="entry name" value="Glyco_hydro_beta-prop_sf"/>
</dbReference>
<feature type="active site" description="Proton acceptor" evidence="6">
    <location>
        <position position="420"/>
    </location>
</feature>
<dbReference type="eggNOG" id="COG3507">
    <property type="taxonomic scope" value="Bacteria"/>
</dbReference>
<protein>
    <submittedName>
        <fullName evidence="9">Beta-xylosidase</fullName>
    </submittedName>
</protein>
<dbReference type="PANTHER" id="PTHR43772">
    <property type="entry name" value="ENDO-1,4-BETA-XYLANASE"/>
    <property type="match status" value="1"/>
</dbReference>
<keyword evidence="3" id="KW-0378">Hydrolase</keyword>
<dbReference type="Proteomes" id="UP000027821">
    <property type="component" value="Unassembled WGS sequence"/>
</dbReference>
<feature type="signal peptide" evidence="8">
    <location>
        <begin position="1"/>
        <end position="24"/>
    </location>
</feature>
<dbReference type="SUPFAM" id="SSF75005">
    <property type="entry name" value="Arabinanase/levansucrase/invertase"/>
    <property type="match status" value="3"/>
</dbReference>
<organism evidence="9 10">
    <name type="scientific">Anditalea andensis</name>
    <dbReference type="NCBI Taxonomy" id="1048983"/>
    <lineage>
        <taxon>Bacteria</taxon>
        <taxon>Pseudomonadati</taxon>
        <taxon>Bacteroidota</taxon>
        <taxon>Cytophagia</taxon>
        <taxon>Cytophagales</taxon>
        <taxon>Cytophagaceae</taxon>
        <taxon>Anditalea</taxon>
    </lineage>
</organism>
<keyword evidence="10" id="KW-1185">Reference proteome</keyword>
<proteinExistence type="inferred from homology"/>
<dbReference type="InterPro" id="IPR052176">
    <property type="entry name" value="Glycosyl_Hydrlase_43_Enz"/>
</dbReference>
<dbReference type="GO" id="GO:0004553">
    <property type="term" value="F:hydrolase activity, hydrolyzing O-glycosyl compounds"/>
    <property type="evidence" value="ECO:0007669"/>
    <property type="project" value="InterPro"/>
</dbReference>
<keyword evidence="2" id="KW-0624">Polysaccharide degradation</keyword>
<dbReference type="Gene3D" id="2.115.10.20">
    <property type="entry name" value="Glycosyl hydrolase domain, family 43"/>
    <property type="match status" value="2"/>
</dbReference>
<sequence>MKQKLNKISILLLLGIIFCTGAWAQGEKPEAYLFSYFIGNGPGEEAVFYAISKDGFTYYGLNDHKAVIHPDSISQQGGVRDPHILRGNDGKTFYMVLTDLYVPNDGWQNTGMVMLKSTDLVNWAHSKVQIPEVFPNKFGEVRRVWAPQTIYDPKVDQYMLYWSMQFAGEPDIIYYAYANDDFTGLATEPKQLFYHPEMKSTIDGDIVYHDGKYHLFFKTEGHGDGIKKAVSDQLTEGYVMQDRYLHQTKEAVEGSGIFKLNDSDKYILMYDVYKKGSYQFTESNDLENFTIVDDQIKMDFHPRHGSVLPITQYETARLLKTFGIPEGAAFLAAASGELKTHKVKIEKGEAKLLAKDGADISSLDPKLKVLPGLSISPQGPQDFSGGAVDYTIQVPEGISRQVKVGVQRENNPVLPDVYADPHIAVFGDTYYIYPTTDGYEGWASHSFTTWSSKDLKNWKSEGVILDLKKDISWTDERAWAPAIAEKNGKYYYYFSADVNIGVAVADSPTGPFIDPLGRPLVSRGEFPNQMIDPMVLVEDDGSAYLYWGQGKCHMVKLNDDMISFDKSKVIVFKPEGYNEGAFVFKRNGTYYLMWSEYDTRDPRYSVAYGTSDSPLGPFTKAADNPVLKGKGIIEGAGHHSVVQVPGKDEWYIAYHRFRVPDGNGYNRETAISPMRFDEEGRILPVDVFESVD</sequence>
<evidence type="ECO:0000256" key="8">
    <source>
        <dbReference type="SAM" id="SignalP"/>
    </source>
</evidence>
<accession>A0A074KVZ4</accession>
<dbReference type="Pfam" id="PF04616">
    <property type="entry name" value="Glyco_hydro_43"/>
    <property type="match status" value="2"/>
</dbReference>
<keyword evidence="8" id="KW-0732">Signal</keyword>
<evidence type="ECO:0000256" key="4">
    <source>
        <dbReference type="ARBA" id="ARBA00023277"/>
    </source>
</evidence>
<dbReference type="STRING" id="1048983.EL17_08240"/>
<evidence type="ECO:0000256" key="5">
    <source>
        <dbReference type="ARBA" id="ARBA00023295"/>
    </source>
</evidence>
<evidence type="ECO:0000256" key="1">
    <source>
        <dbReference type="ARBA" id="ARBA00009865"/>
    </source>
</evidence>
<evidence type="ECO:0000256" key="2">
    <source>
        <dbReference type="ARBA" id="ARBA00022651"/>
    </source>
</evidence>
<evidence type="ECO:0000313" key="10">
    <source>
        <dbReference type="Proteomes" id="UP000027821"/>
    </source>
</evidence>
<keyword evidence="5" id="KW-0326">Glycosidase</keyword>
<dbReference type="CDD" id="cd08983">
    <property type="entry name" value="GH43_Bt3655-like"/>
    <property type="match status" value="1"/>
</dbReference>
<dbReference type="OrthoDB" id="3308423at2"/>
<gene>
    <name evidence="9" type="ORF">EL17_08240</name>
</gene>
<name>A0A074KVZ4_9BACT</name>
<dbReference type="AlphaFoldDB" id="A0A074KVZ4"/>
<evidence type="ECO:0000256" key="7">
    <source>
        <dbReference type="PIRSR" id="PIRSR606710-2"/>
    </source>
</evidence>
<dbReference type="PANTHER" id="PTHR43772:SF2">
    <property type="entry name" value="PUTATIVE (AFU_ORTHOLOGUE AFUA_2G04480)-RELATED"/>
    <property type="match status" value="1"/>
</dbReference>
<comment type="similarity">
    <text evidence="1">Belongs to the glycosyl hydrolase 43 family.</text>
</comment>
<evidence type="ECO:0000256" key="6">
    <source>
        <dbReference type="PIRSR" id="PIRSR606710-1"/>
    </source>
</evidence>
<keyword evidence="4" id="KW-0119">Carbohydrate metabolism</keyword>
<evidence type="ECO:0000313" key="9">
    <source>
        <dbReference type="EMBL" id="KEO74121.1"/>
    </source>
</evidence>
<feature type="chain" id="PRO_5001697617" evidence="8">
    <location>
        <begin position="25"/>
        <end position="692"/>
    </location>
</feature>
<reference evidence="9 10" key="1">
    <citation type="submission" date="2014-04" db="EMBL/GenBank/DDBJ databases">
        <title>Characterization and application of a salt tolerant electro-active bacterium.</title>
        <authorList>
            <person name="Yang L."/>
            <person name="Wei S."/>
            <person name="Tay Q.X.M."/>
        </authorList>
    </citation>
    <scope>NUCLEOTIDE SEQUENCE [LARGE SCALE GENOMIC DNA]</scope>
    <source>
        <strain evidence="9 10">LY1</strain>
    </source>
</reference>
<evidence type="ECO:0000256" key="3">
    <source>
        <dbReference type="ARBA" id="ARBA00022801"/>
    </source>
</evidence>
<dbReference type="RefSeq" id="WP_035072931.1">
    <property type="nucleotide sequence ID" value="NZ_JMIH01000016.1"/>
</dbReference>
<keyword evidence="2" id="KW-0858">Xylan degradation</keyword>
<comment type="caution">
    <text evidence="9">The sequence shown here is derived from an EMBL/GenBank/DDBJ whole genome shotgun (WGS) entry which is preliminary data.</text>
</comment>
<dbReference type="CDD" id="cd09004">
    <property type="entry name" value="GH43_bXyl-like"/>
    <property type="match status" value="1"/>
</dbReference>
<feature type="site" description="Important for catalytic activity, responsible for pKa modulation of the active site Glu and correct orientation of both the proton donor and substrate" evidence="7">
    <location>
        <position position="532"/>
    </location>
</feature>